<evidence type="ECO:0000256" key="5">
    <source>
        <dbReference type="HAMAP-Rule" id="MF_01184"/>
    </source>
</evidence>
<evidence type="ECO:0000256" key="1">
    <source>
        <dbReference type="ARBA" id="ARBA00022490"/>
    </source>
</evidence>
<name>C9LP31_9FIRM</name>
<keyword evidence="2 5" id="KW-0328">Glycosyltransferase</keyword>
<evidence type="ECO:0000313" key="9">
    <source>
        <dbReference type="Proteomes" id="UP000004736"/>
    </source>
</evidence>
<dbReference type="eggNOG" id="COG0503">
    <property type="taxonomic scope" value="Bacteria"/>
</dbReference>
<accession>C9LP31</accession>
<dbReference type="PANTHER" id="PTHR43864">
    <property type="entry name" value="HYPOXANTHINE/GUANINE PHOSPHORIBOSYLTRANSFERASE"/>
    <property type="match status" value="1"/>
</dbReference>
<dbReference type="InterPro" id="IPR010079">
    <property type="entry name" value="Xanthine_PRibTrfase"/>
</dbReference>
<dbReference type="Gene3D" id="3.40.50.2020">
    <property type="match status" value="1"/>
</dbReference>
<keyword evidence="3 5" id="KW-0808">Transferase</keyword>
<evidence type="ECO:0000313" key="8">
    <source>
        <dbReference type="EMBL" id="EEW97317.1"/>
    </source>
</evidence>
<dbReference type="GO" id="GO:0000310">
    <property type="term" value="F:xanthine phosphoribosyltransferase activity"/>
    <property type="evidence" value="ECO:0007669"/>
    <property type="project" value="UniProtKB-UniRule"/>
</dbReference>
<organism evidence="8 9">
    <name type="scientific">Dialister invisus DSM 15470</name>
    <dbReference type="NCBI Taxonomy" id="592028"/>
    <lineage>
        <taxon>Bacteria</taxon>
        <taxon>Bacillati</taxon>
        <taxon>Bacillota</taxon>
        <taxon>Negativicutes</taxon>
        <taxon>Veillonellales</taxon>
        <taxon>Veillonellaceae</taxon>
        <taxon>Dialister</taxon>
    </lineage>
</organism>
<evidence type="ECO:0000256" key="3">
    <source>
        <dbReference type="ARBA" id="ARBA00022679"/>
    </source>
</evidence>
<evidence type="ECO:0000256" key="4">
    <source>
        <dbReference type="ARBA" id="ARBA00022726"/>
    </source>
</evidence>
<evidence type="ECO:0000259" key="7">
    <source>
        <dbReference type="Pfam" id="PF00156"/>
    </source>
</evidence>
<dbReference type="GO" id="GO:0032265">
    <property type="term" value="P:XMP salvage"/>
    <property type="evidence" value="ECO:0007669"/>
    <property type="project" value="UniProtKB-UniRule"/>
</dbReference>
<feature type="binding site" evidence="5">
    <location>
        <begin position="141"/>
        <end position="145"/>
    </location>
    <ligand>
        <name>5-phospho-alpha-D-ribose 1-diphosphate</name>
        <dbReference type="ChEBI" id="CHEBI:58017"/>
    </ligand>
</feature>
<dbReference type="HOGENOM" id="CLU_099015_0_0_9"/>
<dbReference type="UniPathway" id="UPA00602">
    <property type="reaction ID" value="UER00658"/>
</dbReference>
<dbReference type="Pfam" id="PF00156">
    <property type="entry name" value="Pribosyltran"/>
    <property type="match status" value="1"/>
</dbReference>
<dbReference type="GO" id="GO:0046110">
    <property type="term" value="P:xanthine metabolic process"/>
    <property type="evidence" value="ECO:0007669"/>
    <property type="project" value="UniProtKB-UniRule"/>
</dbReference>
<sequence>MCIVFGGGIRVAELNLLQEKILSDGVIRPGNVLKVDSFLNHQIDVPFISELGKEFKKLFGDRKVDKILTIEASGIGIACLTAVYFGVPVVFAKKSAGSNMDKEMFATEVMSYTHNRKNHVVVSKKYLKPGEHILIMDDFLANGCAVSGLLDLVKQAGGIVEGIGICIEKGFQGGGDALREAGYDVRSLAVIEKMDAETGVITFR</sequence>
<comment type="subunit">
    <text evidence="5">Homodimer.</text>
</comment>
<protein>
    <recommendedName>
        <fullName evidence="5 6">Xanthine phosphoribosyltransferase</fullName>
        <shortName evidence="5">XPRTase</shortName>
        <ecNumber evidence="5 6">2.4.2.22</ecNumber>
    </recommendedName>
</protein>
<dbReference type="PANTHER" id="PTHR43864:SF1">
    <property type="entry name" value="XANTHINE PHOSPHORIBOSYLTRANSFERASE"/>
    <property type="match status" value="1"/>
</dbReference>
<proteinExistence type="inferred from homology"/>
<feature type="binding site" evidence="5">
    <location>
        <position position="169"/>
    </location>
    <ligand>
        <name>xanthine</name>
        <dbReference type="ChEBI" id="CHEBI:17712"/>
    </ligand>
</feature>
<dbReference type="HAMAP" id="MF_01184">
    <property type="entry name" value="XPRTase"/>
    <property type="match status" value="1"/>
</dbReference>
<dbReference type="CDD" id="cd06223">
    <property type="entry name" value="PRTases_typeI"/>
    <property type="match status" value="1"/>
</dbReference>
<feature type="domain" description="Phosphoribosyltransferase" evidence="7">
    <location>
        <begin position="55"/>
        <end position="158"/>
    </location>
</feature>
<dbReference type="STRING" id="592028.GCWU000321_01305"/>
<dbReference type="NCBIfam" id="NF006671">
    <property type="entry name" value="PRK09219.1"/>
    <property type="match status" value="1"/>
</dbReference>
<comment type="catalytic activity">
    <reaction evidence="5">
        <text>XMP + diphosphate = xanthine + 5-phospho-alpha-D-ribose 1-diphosphate</text>
        <dbReference type="Rhea" id="RHEA:10800"/>
        <dbReference type="ChEBI" id="CHEBI:17712"/>
        <dbReference type="ChEBI" id="CHEBI:33019"/>
        <dbReference type="ChEBI" id="CHEBI:57464"/>
        <dbReference type="ChEBI" id="CHEBI:58017"/>
        <dbReference type="EC" id="2.4.2.22"/>
    </reaction>
</comment>
<dbReference type="EMBL" id="ACIM02000001">
    <property type="protein sequence ID" value="EEW97317.1"/>
    <property type="molecule type" value="Genomic_DNA"/>
</dbReference>
<dbReference type="NCBIfam" id="TIGR01744">
    <property type="entry name" value="XPRTase"/>
    <property type="match status" value="1"/>
</dbReference>
<comment type="function">
    <text evidence="5">Converts the preformed base xanthine, a product of nucleic acid breakdown, to xanthosine 5'-monophosphate (XMP), so it can be reused for RNA or DNA synthesis.</text>
</comment>
<reference evidence="8" key="1">
    <citation type="submission" date="2009-09" db="EMBL/GenBank/DDBJ databases">
        <authorList>
            <person name="Weinstock G."/>
            <person name="Sodergren E."/>
            <person name="Clifton S."/>
            <person name="Fulton L."/>
            <person name="Fulton B."/>
            <person name="Courtney L."/>
            <person name="Fronick C."/>
            <person name="Harrison M."/>
            <person name="Strong C."/>
            <person name="Farmer C."/>
            <person name="Delahaunty K."/>
            <person name="Markovic C."/>
            <person name="Hall O."/>
            <person name="Minx P."/>
            <person name="Tomlinson C."/>
            <person name="Mitreva M."/>
            <person name="Nelson J."/>
            <person name="Hou S."/>
            <person name="Wollam A."/>
            <person name="Pepin K.H."/>
            <person name="Johnson M."/>
            <person name="Bhonagiri V."/>
            <person name="Nash W.E."/>
            <person name="Warren W."/>
            <person name="Chinwalla A."/>
            <person name="Mardis E.R."/>
            <person name="Wilson R.K."/>
        </authorList>
    </citation>
    <scope>NUCLEOTIDE SEQUENCE [LARGE SCALE GENOMIC DNA]</scope>
    <source>
        <strain evidence="8">DSM 15470</strain>
    </source>
</reference>
<dbReference type="AlphaFoldDB" id="C9LP31"/>
<comment type="subcellular location">
    <subcellularLocation>
        <location evidence="5">Cytoplasm</location>
    </subcellularLocation>
</comment>
<comment type="caution">
    <text evidence="8">The sequence shown here is derived from an EMBL/GenBank/DDBJ whole genome shotgun (WGS) entry which is preliminary data.</text>
</comment>
<feature type="binding site" evidence="5">
    <location>
        <position position="40"/>
    </location>
    <ligand>
        <name>xanthine</name>
        <dbReference type="ChEBI" id="CHEBI:17712"/>
    </ligand>
</feature>
<dbReference type="InterPro" id="IPR000836">
    <property type="entry name" value="PRTase_dom"/>
</dbReference>
<dbReference type="InterPro" id="IPR050118">
    <property type="entry name" value="Pur/Pyrimidine_PRTase"/>
</dbReference>
<comment type="pathway">
    <text evidence="5">Purine metabolism; XMP biosynthesis via salvage pathway; XMP from xanthine: step 1/1.</text>
</comment>
<comment type="similarity">
    <text evidence="5">Belongs to the purine/pyrimidine phosphoribosyltransferase family. Xpt subfamily.</text>
</comment>
<dbReference type="InterPro" id="IPR029057">
    <property type="entry name" value="PRTase-like"/>
</dbReference>
<dbReference type="EC" id="2.4.2.22" evidence="5 6"/>
<dbReference type="GO" id="GO:0005737">
    <property type="term" value="C:cytoplasm"/>
    <property type="evidence" value="ECO:0007669"/>
    <property type="project" value="UniProtKB-SubCell"/>
</dbReference>
<gene>
    <name evidence="5 8" type="primary">xpt</name>
    <name evidence="8" type="ORF">GCWU000321_01305</name>
</gene>
<keyword evidence="4 5" id="KW-0660">Purine salvage</keyword>
<evidence type="ECO:0000256" key="6">
    <source>
        <dbReference type="NCBIfam" id="TIGR01744"/>
    </source>
</evidence>
<dbReference type="SUPFAM" id="SSF53271">
    <property type="entry name" value="PRTase-like"/>
    <property type="match status" value="1"/>
</dbReference>
<feature type="binding site" evidence="5">
    <location>
        <position position="33"/>
    </location>
    <ligand>
        <name>xanthine</name>
        <dbReference type="ChEBI" id="CHEBI:17712"/>
    </ligand>
</feature>
<keyword evidence="9" id="KW-1185">Reference proteome</keyword>
<keyword evidence="1 5" id="KW-0963">Cytoplasm</keyword>
<evidence type="ECO:0000256" key="2">
    <source>
        <dbReference type="ARBA" id="ARBA00022676"/>
    </source>
</evidence>
<dbReference type="GO" id="GO:0006166">
    <property type="term" value="P:purine ribonucleoside salvage"/>
    <property type="evidence" value="ECO:0007669"/>
    <property type="project" value="UniProtKB-KW"/>
</dbReference>
<dbReference type="Proteomes" id="UP000004736">
    <property type="component" value="Unassembled WGS sequence"/>
</dbReference>